<evidence type="ECO:0000313" key="1">
    <source>
        <dbReference type="EMBL" id="MEE1673087.1"/>
    </source>
</evidence>
<comment type="caution">
    <text evidence="1">The sequence shown here is derived from an EMBL/GenBank/DDBJ whole genome shotgun (WGS) entry which is preliminary data.</text>
</comment>
<gene>
    <name evidence="1" type="ORF">SNR37_002500</name>
</gene>
<organism evidence="1 2">
    <name type="scientific">Agarivorans aestuarii</name>
    <dbReference type="NCBI Taxonomy" id="1563703"/>
    <lineage>
        <taxon>Bacteria</taxon>
        <taxon>Pseudomonadati</taxon>
        <taxon>Pseudomonadota</taxon>
        <taxon>Gammaproteobacteria</taxon>
        <taxon>Alteromonadales</taxon>
        <taxon>Alteromonadaceae</taxon>
        <taxon>Agarivorans</taxon>
    </lineage>
</organism>
<dbReference type="EMBL" id="JAYDYW010000004">
    <property type="protein sequence ID" value="MEE1673087.1"/>
    <property type="molecule type" value="Genomic_DNA"/>
</dbReference>
<reference evidence="2" key="1">
    <citation type="submission" date="2023-07" db="EMBL/GenBank/DDBJ databases">
        <title>Draft genome sequence of Agarivorans aestuarii strain ZMCS4, a CAZymes producing bacteria isolated from the marine brown algae Clodostephus spongiosus.</title>
        <authorList>
            <person name="Lorente B."/>
            <person name="Cabral C."/>
            <person name="Frias J."/>
            <person name="Faria J."/>
            <person name="Toubarro D."/>
        </authorList>
    </citation>
    <scope>NUCLEOTIDE SEQUENCE [LARGE SCALE GENOMIC DNA]</scope>
    <source>
        <strain evidence="2">ZMCS4</strain>
    </source>
</reference>
<dbReference type="Proteomes" id="UP001310248">
    <property type="component" value="Unassembled WGS sequence"/>
</dbReference>
<sequence length="270" mass="31477">MSKQAWENDLNWCLNAPALLPHALPFAVNQAWQQSWYTALHSQLSQIPESPAHSRLGLYFEQLWRALIKAHPNWQLLADNVAVQQEGRTQGAIDFLLVNHQQQQLEHWELAIKFYLARNAKPSSYDYLGPNQQDRLSNKLSKLLLKQIPLGRHPQIQTLAKDYPGYSFKQRILLPGYLFQLGSTSHSTPQHCHWYTLQQWQKMQTHGWFVLTKQQWITPKGHTLEKADKLLNLARGPLQLYLPQQVKQPEQRIFVCPDDWLVRANKVTKP</sequence>
<proteinExistence type="predicted"/>
<accession>A0ABU7G0Z6</accession>
<evidence type="ECO:0000313" key="2">
    <source>
        <dbReference type="Proteomes" id="UP001310248"/>
    </source>
</evidence>
<protein>
    <submittedName>
        <fullName evidence="1">DUF1853 family protein</fullName>
    </submittedName>
</protein>
<dbReference type="InterPro" id="IPR015003">
    <property type="entry name" value="DUF1853"/>
</dbReference>
<name>A0ABU7G0Z6_9ALTE</name>
<dbReference type="RefSeq" id="WP_329774462.1">
    <property type="nucleotide sequence ID" value="NZ_JAYDYW010000004.1"/>
</dbReference>
<dbReference type="Pfam" id="PF08907">
    <property type="entry name" value="DUF1853"/>
    <property type="match status" value="1"/>
</dbReference>
<keyword evidence="2" id="KW-1185">Reference proteome</keyword>